<dbReference type="EMBL" id="SCWD01000004">
    <property type="protein sequence ID" value="TDM00677.1"/>
    <property type="molecule type" value="Genomic_DNA"/>
</dbReference>
<dbReference type="Pfam" id="PF05163">
    <property type="entry name" value="DinB"/>
    <property type="match status" value="1"/>
</dbReference>
<evidence type="ECO:0000313" key="5">
    <source>
        <dbReference type="Proteomes" id="UP000295280"/>
    </source>
</evidence>
<keyword evidence="5" id="KW-1185">Reference proteome</keyword>
<dbReference type="InterPro" id="IPR007837">
    <property type="entry name" value="DinB"/>
</dbReference>
<protein>
    <submittedName>
        <fullName evidence="4">DinB family protein</fullName>
    </submittedName>
</protein>
<evidence type="ECO:0000256" key="2">
    <source>
        <dbReference type="ARBA" id="ARBA00022723"/>
    </source>
</evidence>
<dbReference type="GO" id="GO:0046872">
    <property type="term" value="F:metal ion binding"/>
    <property type="evidence" value="ECO:0007669"/>
    <property type="project" value="UniProtKB-KW"/>
</dbReference>
<accession>A0A9Q8CCT0</accession>
<gene>
    <name evidence="4" type="ORF">ERX40_09045</name>
</gene>
<sequence>MMNETMNQIGWQIESLKKLFKHVSFFSLQQEIYPGGRTCQALLNHIVLLPEADYRLSQGATEEEIEQFYLYWEKELTSTEMLEARLDLSFSILKDAYKELEPEELAVKTASYWGTKYNQTEWLLVILTHLSHHRSQLFTFLRTEGEQLDVQLFE</sequence>
<dbReference type="AlphaFoldDB" id="A0A9Q8CCT0"/>
<reference evidence="4 5" key="1">
    <citation type="submission" date="2019-01" db="EMBL/GenBank/DDBJ databases">
        <title>Draft genome sequences of the type strains of six Macrococcus species.</title>
        <authorList>
            <person name="Mazhar S."/>
            <person name="Altermann E."/>
            <person name="Hill C."/>
            <person name="Mcauliffe O."/>
        </authorList>
    </citation>
    <scope>NUCLEOTIDE SEQUENCE [LARGE SCALE GENOMIC DNA]</scope>
    <source>
        <strain evidence="4 5">ATCC 51828</strain>
    </source>
</reference>
<dbReference type="OrthoDB" id="2427314at2"/>
<dbReference type="Gene3D" id="1.20.120.450">
    <property type="entry name" value="dinb family like domain"/>
    <property type="match status" value="1"/>
</dbReference>
<evidence type="ECO:0000313" key="4">
    <source>
        <dbReference type="EMBL" id="TDM00677.1"/>
    </source>
</evidence>
<keyword evidence="2 3" id="KW-0479">Metal-binding</keyword>
<evidence type="ECO:0000256" key="3">
    <source>
        <dbReference type="PIRSR" id="PIRSR607837-1"/>
    </source>
</evidence>
<comment type="caution">
    <text evidence="4">The sequence shown here is derived from an EMBL/GenBank/DDBJ whole genome shotgun (WGS) entry which is preliminary data.</text>
</comment>
<dbReference type="InterPro" id="IPR034660">
    <property type="entry name" value="DinB/YfiT-like"/>
</dbReference>
<feature type="binding site" evidence="3">
    <location>
        <position position="129"/>
    </location>
    <ligand>
        <name>a divalent metal cation</name>
        <dbReference type="ChEBI" id="CHEBI:60240"/>
    </ligand>
</feature>
<comment type="similarity">
    <text evidence="1">Belongs to the DinB family.</text>
</comment>
<evidence type="ECO:0000256" key="1">
    <source>
        <dbReference type="ARBA" id="ARBA00008635"/>
    </source>
</evidence>
<feature type="binding site" evidence="3">
    <location>
        <position position="133"/>
    </location>
    <ligand>
        <name>a divalent metal cation</name>
        <dbReference type="ChEBI" id="CHEBI:60240"/>
    </ligand>
</feature>
<feature type="binding site" evidence="3">
    <location>
        <position position="45"/>
    </location>
    <ligand>
        <name>a divalent metal cation</name>
        <dbReference type="ChEBI" id="CHEBI:60240"/>
    </ligand>
</feature>
<dbReference type="Proteomes" id="UP000295280">
    <property type="component" value="Unassembled WGS sequence"/>
</dbReference>
<dbReference type="SUPFAM" id="SSF109854">
    <property type="entry name" value="DinB/YfiT-like putative metalloenzymes"/>
    <property type="match status" value="1"/>
</dbReference>
<name>A0A9Q8CCT0_9STAP</name>
<organism evidence="4 5">
    <name type="scientific">Macrococcus carouselicus</name>
    <dbReference type="NCBI Taxonomy" id="69969"/>
    <lineage>
        <taxon>Bacteria</taxon>
        <taxon>Bacillati</taxon>
        <taxon>Bacillota</taxon>
        <taxon>Bacilli</taxon>
        <taxon>Bacillales</taxon>
        <taxon>Staphylococcaceae</taxon>
        <taxon>Macrococcus</taxon>
    </lineage>
</organism>
<proteinExistence type="inferred from homology"/>